<name>A0A183IYM3_9BILA</name>
<evidence type="ECO:0000313" key="2">
    <source>
        <dbReference type="Proteomes" id="UP000270296"/>
    </source>
</evidence>
<keyword evidence="2" id="KW-1185">Reference proteome</keyword>
<evidence type="ECO:0000313" key="1">
    <source>
        <dbReference type="EMBL" id="VDP18859.1"/>
    </source>
</evidence>
<dbReference type="EMBL" id="UZAM01011895">
    <property type="protein sequence ID" value="VDP18859.1"/>
    <property type="molecule type" value="Genomic_DNA"/>
</dbReference>
<gene>
    <name evidence="1" type="ORF">SBAD_LOCUS8721</name>
</gene>
<sequence>MAVRQLSFLPHSSFILPPLDQSSCTSPNGVRGKKTLAIAPKVFRVDASLGSLRVFLNHAEQQVVGI</sequence>
<evidence type="ECO:0000313" key="3">
    <source>
        <dbReference type="WBParaSite" id="SBAD_0000903401-mRNA-1"/>
    </source>
</evidence>
<dbReference type="AlphaFoldDB" id="A0A183IYM3"/>
<reference evidence="1 2" key="2">
    <citation type="submission" date="2018-11" db="EMBL/GenBank/DDBJ databases">
        <authorList>
            <consortium name="Pathogen Informatics"/>
        </authorList>
    </citation>
    <scope>NUCLEOTIDE SEQUENCE [LARGE SCALE GENOMIC DNA]</scope>
</reference>
<organism evidence="3">
    <name type="scientific">Soboliphyme baturini</name>
    <dbReference type="NCBI Taxonomy" id="241478"/>
    <lineage>
        <taxon>Eukaryota</taxon>
        <taxon>Metazoa</taxon>
        <taxon>Ecdysozoa</taxon>
        <taxon>Nematoda</taxon>
        <taxon>Enoplea</taxon>
        <taxon>Dorylaimia</taxon>
        <taxon>Dioctophymatida</taxon>
        <taxon>Dioctophymatoidea</taxon>
        <taxon>Soboliphymatidae</taxon>
        <taxon>Soboliphyme</taxon>
    </lineage>
</organism>
<dbReference type="WBParaSite" id="SBAD_0000903401-mRNA-1">
    <property type="protein sequence ID" value="SBAD_0000903401-mRNA-1"/>
    <property type="gene ID" value="SBAD_0000903401"/>
</dbReference>
<accession>A0A183IYM3</accession>
<protein>
    <submittedName>
        <fullName evidence="1 3">Uncharacterized protein</fullName>
    </submittedName>
</protein>
<dbReference type="Proteomes" id="UP000270296">
    <property type="component" value="Unassembled WGS sequence"/>
</dbReference>
<proteinExistence type="predicted"/>
<reference evidence="3" key="1">
    <citation type="submission" date="2016-06" db="UniProtKB">
        <authorList>
            <consortium name="WormBaseParasite"/>
        </authorList>
    </citation>
    <scope>IDENTIFICATION</scope>
</reference>